<feature type="non-terminal residue" evidence="2">
    <location>
        <position position="1"/>
    </location>
</feature>
<keyword evidence="1" id="KW-1133">Transmembrane helix</keyword>
<protein>
    <submittedName>
        <fullName evidence="2">Uncharacterized protein</fullName>
    </submittedName>
</protein>
<keyword evidence="1" id="KW-0472">Membrane</keyword>
<reference evidence="2 3" key="1">
    <citation type="submission" date="2010-12" db="EMBL/GenBank/DDBJ databases">
        <authorList>
            <person name="Muzny D."/>
            <person name="Qin X."/>
            <person name="Deng J."/>
            <person name="Jiang H."/>
            <person name="Liu Y."/>
            <person name="Qu J."/>
            <person name="Song X.-Z."/>
            <person name="Zhang L."/>
            <person name="Thornton R."/>
            <person name="Coyle M."/>
            <person name="Francisco L."/>
            <person name="Jackson L."/>
            <person name="Javaid M."/>
            <person name="Korchina V."/>
            <person name="Kovar C."/>
            <person name="Mata R."/>
            <person name="Mathew T."/>
            <person name="Ngo R."/>
            <person name="Nguyen L."/>
            <person name="Nguyen N."/>
            <person name="Okwuonu G."/>
            <person name="Ongeri F."/>
            <person name="Pham C."/>
            <person name="Simmons D."/>
            <person name="Wilczek-Boney K."/>
            <person name="Hale W."/>
            <person name="Jakkamsetti A."/>
            <person name="Pham P."/>
            <person name="Ruth R."/>
            <person name="San Lucas F."/>
            <person name="Warren J."/>
            <person name="Zhang J."/>
            <person name="Zhao Z."/>
            <person name="Zhou C."/>
            <person name="Zhu D."/>
            <person name="Lee S."/>
            <person name="Bess C."/>
            <person name="Blankenburg K."/>
            <person name="Forbes L."/>
            <person name="Fu Q."/>
            <person name="Gubbala S."/>
            <person name="Hirani K."/>
            <person name="Jayaseelan J.C."/>
            <person name="Lara F."/>
            <person name="Munidasa M."/>
            <person name="Palculict T."/>
            <person name="Patil S."/>
            <person name="Pu L.-L."/>
            <person name="Saada N."/>
            <person name="Tang L."/>
            <person name="Weissenberger G."/>
            <person name="Zhu Y."/>
            <person name="Hemphill L."/>
            <person name="Shang Y."/>
            <person name="Youmans B."/>
            <person name="Ayvaz T."/>
            <person name="Ross M."/>
            <person name="Santibanez J."/>
            <person name="Aqrawi P."/>
            <person name="Gross S."/>
            <person name="Joshi V."/>
            <person name="Fowler G."/>
            <person name="Nazareth L."/>
            <person name="Reid J."/>
            <person name="Worley K."/>
            <person name="Petrosino J."/>
            <person name="Highlander S."/>
            <person name="Gibbs R."/>
        </authorList>
    </citation>
    <scope>NUCLEOTIDE SEQUENCE [LARGE SCALE GENOMIC DNA]</scope>
    <source>
        <strain evidence="2 3">DSM 3986</strain>
    </source>
</reference>
<name>E6LL36_9FIRM</name>
<dbReference type="AlphaFoldDB" id="E6LL36"/>
<feature type="transmembrane region" description="Helical" evidence="1">
    <location>
        <begin position="20"/>
        <end position="40"/>
    </location>
</feature>
<keyword evidence="1" id="KW-0812">Transmembrane</keyword>
<comment type="caution">
    <text evidence="2">The sequence shown here is derived from an EMBL/GenBank/DDBJ whole genome shotgun (WGS) entry which is preliminary data.</text>
</comment>
<dbReference type="EMBL" id="AEPW01000020">
    <property type="protein sequence ID" value="EFU77436.1"/>
    <property type="molecule type" value="Genomic_DNA"/>
</dbReference>
<accession>E6LL36</accession>
<proteinExistence type="predicted"/>
<gene>
    <name evidence="2" type="ORF">HMPREF0381_0671</name>
</gene>
<dbReference type="Proteomes" id="UP000003434">
    <property type="component" value="Unassembled WGS sequence"/>
</dbReference>
<dbReference type="HOGENOM" id="CLU_3128835_0_0_9"/>
<sequence>KSERKRAYPYLQEYAPNVKLMTLRIYTAFGVLQTPIIILFKRRKKIENCT</sequence>
<evidence type="ECO:0000313" key="2">
    <source>
        <dbReference type="EMBL" id="EFU77436.1"/>
    </source>
</evidence>
<evidence type="ECO:0000256" key="1">
    <source>
        <dbReference type="SAM" id="Phobius"/>
    </source>
</evidence>
<organism evidence="2 3">
    <name type="scientific">Lachnoanaerobaculum saburreum DSM 3986</name>
    <dbReference type="NCBI Taxonomy" id="887325"/>
    <lineage>
        <taxon>Bacteria</taxon>
        <taxon>Bacillati</taxon>
        <taxon>Bacillota</taxon>
        <taxon>Clostridia</taxon>
        <taxon>Lachnospirales</taxon>
        <taxon>Lachnospiraceae</taxon>
        <taxon>Lachnoanaerobaculum</taxon>
    </lineage>
</organism>
<evidence type="ECO:0000313" key="3">
    <source>
        <dbReference type="Proteomes" id="UP000003434"/>
    </source>
</evidence>